<dbReference type="EMBL" id="DYVS01000149">
    <property type="protein sequence ID" value="HJF70895.1"/>
    <property type="molecule type" value="Genomic_DNA"/>
</dbReference>
<reference evidence="1" key="1">
    <citation type="journal article" date="2021" name="PeerJ">
        <title>Extensive microbial diversity within the chicken gut microbiome revealed by metagenomics and culture.</title>
        <authorList>
            <person name="Gilroy R."/>
            <person name="Ravi A."/>
            <person name="Getino M."/>
            <person name="Pursley I."/>
            <person name="Horton D.L."/>
            <person name="Alikhan N.F."/>
            <person name="Baker D."/>
            <person name="Gharbi K."/>
            <person name="Hall N."/>
            <person name="Watson M."/>
            <person name="Adriaenssens E.M."/>
            <person name="Foster-Nyarko E."/>
            <person name="Jarju S."/>
            <person name="Secka A."/>
            <person name="Antonio M."/>
            <person name="Oren A."/>
            <person name="Chaudhuri R.R."/>
            <person name="La Ragione R."/>
            <person name="Hildebrand F."/>
            <person name="Pallen M.J."/>
        </authorList>
    </citation>
    <scope>NUCLEOTIDE SEQUENCE</scope>
    <source>
        <strain evidence="1">6966</strain>
    </source>
</reference>
<gene>
    <name evidence="1" type="ORF">K8V05_09100</name>
</gene>
<evidence type="ECO:0000313" key="2">
    <source>
        <dbReference type="Proteomes" id="UP000742098"/>
    </source>
</evidence>
<proteinExistence type="predicted"/>
<protein>
    <submittedName>
        <fullName evidence="1">Uncharacterized protein</fullName>
    </submittedName>
</protein>
<dbReference type="Proteomes" id="UP000742098">
    <property type="component" value="Unassembled WGS sequence"/>
</dbReference>
<comment type="caution">
    <text evidence="1">The sequence shown here is derived from an EMBL/GenBank/DDBJ whole genome shotgun (WGS) entry which is preliminary data.</text>
</comment>
<accession>A0A921KYK5</accession>
<reference evidence="1" key="2">
    <citation type="submission" date="2021-09" db="EMBL/GenBank/DDBJ databases">
        <authorList>
            <person name="Gilroy R."/>
        </authorList>
    </citation>
    <scope>NUCLEOTIDE SEQUENCE</scope>
    <source>
        <strain evidence="1">6966</strain>
    </source>
</reference>
<organism evidence="1 2">
    <name type="scientific">Butyricimonas virosa</name>
    <dbReference type="NCBI Taxonomy" id="544645"/>
    <lineage>
        <taxon>Bacteria</taxon>
        <taxon>Pseudomonadati</taxon>
        <taxon>Bacteroidota</taxon>
        <taxon>Bacteroidia</taxon>
        <taxon>Bacteroidales</taxon>
        <taxon>Odoribacteraceae</taxon>
        <taxon>Butyricimonas</taxon>
    </lineage>
</organism>
<name>A0A921KYK5_9BACT</name>
<sequence length="275" mass="30984">MAEYYLNNKPLSDFGIVPSRSNKHIALSGCFDLPKRIGDTYFDWPRENGVDPYVDESDIQFDSRSIRFTGYIIGNLELNVRSLQNYVLALPELSMLSCKWGSWNVKVNKSIDITPIDKNNARISISFVEPTPDLSGTLPPISTIKDIDDYSWKSLGLYIEKINGSFNIKPLKSLDVTQNPDRTIRSTGGEDKGKVTISAHVVATSFEDFKSRIKSLYRLFGSAGLRTINYRGRSIYCFAINGFTITNVIMKDIIVAKFTCELIETSKIIHANEDI</sequence>
<evidence type="ECO:0000313" key="1">
    <source>
        <dbReference type="EMBL" id="HJF70895.1"/>
    </source>
</evidence>
<dbReference type="AlphaFoldDB" id="A0A921KYK5"/>